<evidence type="ECO:0000313" key="2">
    <source>
        <dbReference type="EMBL" id="HFM96491.1"/>
    </source>
</evidence>
<sequence>MADPRLLADYSAQLAEVTASSELDQRLGLYRVFVKLYDHHRWLLDEILDLENTPGRTPLNLSARFAQGVLIGNQVCLVTNLVDDCTQVFTQPQAVWTIGRDRRSMIAIADKRISRRHAAIQYVENQGFYLIDLKSTNGTYVNGEPIRHSIRLKDGDKVRLGSLSFVFFTSRVNKALQPLSSEDLAAINLARKEGQPTSDYPTLSDGVCSSTAIEPETGLTDETSMFLLSRAEF</sequence>
<gene>
    <name evidence="2" type="ORF">ENR64_01745</name>
</gene>
<dbReference type="CDD" id="cd00060">
    <property type="entry name" value="FHA"/>
    <property type="match status" value="1"/>
</dbReference>
<dbReference type="SMART" id="SM00240">
    <property type="entry name" value="FHA"/>
    <property type="match status" value="1"/>
</dbReference>
<accession>A0A7C3KC88</accession>
<name>A0A7C3KC88_9CYAN</name>
<comment type="caution">
    <text evidence="2">The sequence shown here is derived from an EMBL/GenBank/DDBJ whole genome shotgun (WGS) entry which is preliminary data.</text>
</comment>
<dbReference type="InterPro" id="IPR000253">
    <property type="entry name" value="FHA_dom"/>
</dbReference>
<dbReference type="EMBL" id="DSRU01000025">
    <property type="protein sequence ID" value="HFM96491.1"/>
    <property type="molecule type" value="Genomic_DNA"/>
</dbReference>
<dbReference type="PROSITE" id="PS50006">
    <property type="entry name" value="FHA_DOMAIN"/>
    <property type="match status" value="1"/>
</dbReference>
<dbReference type="SUPFAM" id="SSF49879">
    <property type="entry name" value="SMAD/FHA domain"/>
    <property type="match status" value="1"/>
</dbReference>
<dbReference type="PANTHER" id="PTHR23308">
    <property type="entry name" value="NUCLEAR INHIBITOR OF PROTEIN PHOSPHATASE-1"/>
    <property type="match status" value="1"/>
</dbReference>
<dbReference type="AlphaFoldDB" id="A0A7C3KC88"/>
<reference evidence="2" key="1">
    <citation type="journal article" date="2020" name="mSystems">
        <title>Genome- and Community-Level Interaction Insights into Carbon Utilization and Element Cycling Functions of Hydrothermarchaeota in Hydrothermal Sediment.</title>
        <authorList>
            <person name="Zhou Z."/>
            <person name="Liu Y."/>
            <person name="Xu W."/>
            <person name="Pan J."/>
            <person name="Luo Z.H."/>
            <person name="Li M."/>
        </authorList>
    </citation>
    <scope>NUCLEOTIDE SEQUENCE [LARGE SCALE GENOMIC DNA]</scope>
    <source>
        <strain evidence="2">SpSt-418</strain>
    </source>
</reference>
<proteinExistence type="predicted"/>
<organism evidence="2">
    <name type="scientific">Oscillatoriales cyanobacterium SpSt-418</name>
    <dbReference type="NCBI Taxonomy" id="2282169"/>
    <lineage>
        <taxon>Bacteria</taxon>
        <taxon>Bacillati</taxon>
        <taxon>Cyanobacteriota</taxon>
        <taxon>Cyanophyceae</taxon>
        <taxon>Oscillatoriophycideae</taxon>
        <taxon>Oscillatoriales</taxon>
    </lineage>
</organism>
<dbReference type="Gene3D" id="2.60.200.20">
    <property type="match status" value="1"/>
</dbReference>
<dbReference type="InterPro" id="IPR050923">
    <property type="entry name" value="Cell_Proc_Reg/RNA_Proc"/>
</dbReference>
<evidence type="ECO:0000259" key="1">
    <source>
        <dbReference type="PROSITE" id="PS50006"/>
    </source>
</evidence>
<dbReference type="InterPro" id="IPR008984">
    <property type="entry name" value="SMAD_FHA_dom_sf"/>
</dbReference>
<protein>
    <submittedName>
        <fullName evidence="2">FHA domain-containing protein</fullName>
    </submittedName>
</protein>
<dbReference type="Pfam" id="PF00498">
    <property type="entry name" value="FHA"/>
    <property type="match status" value="1"/>
</dbReference>
<feature type="domain" description="FHA" evidence="1">
    <location>
        <begin position="96"/>
        <end position="146"/>
    </location>
</feature>